<dbReference type="PROSITE" id="PS51351">
    <property type="entry name" value="TFIIE_BETA_C"/>
    <property type="match status" value="1"/>
</dbReference>
<feature type="region of interest" description="Disordered" evidence="8">
    <location>
        <begin position="254"/>
        <end position="304"/>
    </location>
</feature>
<dbReference type="AlphaFoldDB" id="A0AA39L604"/>
<protein>
    <recommendedName>
        <fullName evidence="7">Transcription initiation factor IIE subunit beta</fullName>
    </recommendedName>
</protein>
<dbReference type="InterPro" id="IPR054600">
    <property type="entry name" value="TFA2_E-tether"/>
</dbReference>
<comment type="similarity">
    <text evidence="7">Belongs to the TFIIE beta subunit family.</text>
</comment>
<feature type="domain" description="TFIIE beta" evidence="9">
    <location>
        <begin position="75"/>
        <end position="159"/>
    </location>
</feature>
<comment type="caution">
    <text evidence="10">The sequence shown here is derived from an EMBL/GenBank/DDBJ whole genome shotgun (WGS) entry which is preliminary data.</text>
</comment>
<dbReference type="GO" id="GO:0003677">
    <property type="term" value="F:DNA binding"/>
    <property type="evidence" value="ECO:0007669"/>
    <property type="project" value="UniProtKB-UniRule"/>
</dbReference>
<dbReference type="PIRSF" id="PIRSF016398">
    <property type="entry name" value="TFIIE-beta"/>
    <property type="match status" value="1"/>
</dbReference>
<dbReference type="InterPro" id="IPR016656">
    <property type="entry name" value="TFIIE-bsu"/>
</dbReference>
<proteinExistence type="inferred from homology"/>
<dbReference type="InterPro" id="IPR040501">
    <property type="entry name" value="TFA2_Winged_2"/>
</dbReference>
<dbReference type="GO" id="GO:0005673">
    <property type="term" value="C:transcription factor TFIIE complex"/>
    <property type="evidence" value="ECO:0007669"/>
    <property type="project" value="UniProtKB-UniRule"/>
</dbReference>
<dbReference type="EMBL" id="JAPDFR010000007">
    <property type="protein sequence ID" value="KAK0385159.1"/>
    <property type="molecule type" value="Genomic_DNA"/>
</dbReference>
<feature type="region of interest" description="Disordered" evidence="8">
    <location>
        <begin position="18"/>
        <end position="77"/>
    </location>
</feature>
<keyword evidence="3 7" id="KW-0238">DNA-binding</keyword>
<evidence type="ECO:0000313" key="10">
    <source>
        <dbReference type="EMBL" id="KAK0385159.1"/>
    </source>
</evidence>
<accession>A0AA39L604</accession>
<comment type="subcellular location">
    <subcellularLocation>
        <location evidence="1 7">Nucleus</location>
    </subcellularLocation>
</comment>
<dbReference type="GO" id="GO:0001097">
    <property type="term" value="F:TFIIH-class transcription factor complex binding"/>
    <property type="evidence" value="ECO:0007669"/>
    <property type="project" value="TreeGrafter"/>
</dbReference>
<feature type="compositionally biased region" description="Basic residues" evidence="8">
    <location>
        <begin position="274"/>
        <end position="285"/>
    </location>
</feature>
<feature type="compositionally biased region" description="Low complexity" evidence="8">
    <location>
        <begin position="24"/>
        <end position="42"/>
    </location>
</feature>
<dbReference type="Proteomes" id="UP001175261">
    <property type="component" value="Unassembled WGS sequence"/>
</dbReference>
<keyword evidence="5 7" id="KW-0539">Nucleus</keyword>
<organism evidence="10 11">
    <name type="scientific">Sarocladium strictum</name>
    <name type="common">Black bundle disease fungus</name>
    <name type="synonym">Acremonium strictum</name>
    <dbReference type="NCBI Taxonomy" id="5046"/>
    <lineage>
        <taxon>Eukaryota</taxon>
        <taxon>Fungi</taxon>
        <taxon>Dikarya</taxon>
        <taxon>Ascomycota</taxon>
        <taxon>Pezizomycotina</taxon>
        <taxon>Sordariomycetes</taxon>
        <taxon>Hypocreomycetidae</taxon>
        <taxon>Hypocreales</taxon>
        <taxon>Sarocladiaceae</taxon>
        <taxon>Sarocladium</taxon>
    </lineage>
</organism>
<gene>
    <name evidence="10" type="ORF">NLU13_7637</name>
</gene>
<dbReference type="PANTHER" id="PTHR12716">
    <property type="entry name" value="TRANSCRIPTION INITIATION FACTOR IIE, BETA SUBUNIT"/>
    <property type="match status" value="1"/>
</dbReference>
<dbReference type="GO" id="GO:0006367">
    <property type="term" value="P:transcription initiation at RNA polymerase II promoter"/>
    <property type="evidence" value="ECO:0007669"/>
    <property type="project" value="UniProtKB-UniRule"/>
</dbReference>
<evidence type="ECO:0000256" key="3">
    <source>
        <dbReference type="ARBA" id="ARBA00023125"/>
    </source>
</evidence>
<dbReference type="InterPro" id="IPR003166">
    <property type="entry name" value="TFIIE_bsu_DNA-bd"/>
</dbReference>
<reference evidence="10" key="1">
    <citation type="submission" date="2022-10" db="EMBL/GenBank/DDBJ databases">
        <title>Determination and structural analysis of whole genome sequence of Sarocladium strictum F4-1.</title>
        <authorList>
            <person name="Hu L."/>
            <person name="Jiang Y."/>
        </authorList>
    </citation>
    <scope>NUCLEOTIDE SEQUENCE</scope>
    <source>
        <strain evidence="10">F4-1</strain>
    </source>
</reference>
<keyword evidence="4 7" id="KW-0804">Transcription</keyword>
<evidence type="ECO:0000256" key="4">
    <source>
        <dbReference type="ARBA" id="ARBA00023163"/>
    </source>
</evidence>
<evidence type="ECO:0000256" key="5">
    <source>
        <dbReference type="ARBA" id="ARBA00023242"/>
    </source>
</evidence>
<evidence type="ECO:0000256" key="1">
    <source>
        <dbReference type="ARBA" id="ARBA00004123"/>
    </source>
</evidence>
<evidence type="ECO:0000259" key="9">
    <source>
        <dbReference type="PROSITE" id="PS51351"/>
    </source>
</evidence>
<dbReference type="Pfam" id="PF18121">
    <property type="entry name" value="TFA2_Winged_2"/>
    <property type="match status" value="1"/>
</dbReference>
<evidence type="ECO:0000256" key="8">
    <source>
        <dbReference type="SAM" id="MobiDB-lite"/>
    </source>
</evidence>
<dbReference type="Pfam" id="PF02186">
    <property type="entry name" value="TFIIE_beta"/>
    <property type="match status" value="1"/>
</dbReference>
<dbReference type="PANTHER" id="PTHR12716:SF8">
    <property type="entry name" value="TRANSCRIPTION INITIATION FACTOR IIE SUBUNIT BETA"/>
    <property type="match status" value="1"/>
</dbReference>
<evidence type="ECO:0000256" key="6">
    <source>
        <dbReference type="ARBA" id="ARBA00025581"/>
    </source>
</evidence>
<dbReference type="Pfam" id="PF22254">
    <property type="entry name" value="TFA2_E-tether"/>
    <property type="match status" value="1"/>
</dbReference>
<keyword evidence="2 7" id="KW-0805">Transcription regulation</keyword>
<comment type="subunit">
    <text evidence="7">Tetramer of two alpha and two beta chains.</text>
</comment>
<comment type="function">
    <text evidence="6 7">Recruits TFIIH to the initiation complex and stimulates the RNA polymerase II C-terminal domain kinase and DNA-dependent ATPase activities of TFIIH. Both TFIIH and TFIIE are required for promoter clearance by RNA polymerase.</text>
</comment>
<evidence type="ECO:0000256" key="7">
    <source>
        <dbReference type="PIRNR" id="PIRNR016398"/>
    </source>
</evidence>
<keyword evidence="11" id="KW-1185">Reference proteome</keyword>
<sequence>MSSYLEKQSSAFKGTLASAASKLSNPSTKSSAKPSAATTKLAPPSPSPSAPSEANTPSAKRKREAAPDVPFSQPSLTGYGQDLKTNMAFAVDYLKQKRQPKTIADIIDHLSLRVSDHHKRELTEGLRRHPRVDWRPDPTLAEQTWQTGLYSHRPIIPGVKDPVSLLAHLQRKTDASGVSVKDLKDGWPDCEPTLAEMEKEHKILVVRTKKDNTARYVWADDPSLHHHVEDEFTTLWERMKLPPVEEMHGRLVKVGQKPTGDDPKKIIAQATKPKQQKKRAGKRIGKATNVHMQHLMQDYSDRRR</sequence>
<evidence type="ECO:0000256" key="2">
    <source>
        <dbReference type="ARBA" id="ARBA00023015"/>
    </source>
</evidence>
<evidence type="ECO:0000313" key="11">
    <source>
        <dbReference type="Proteomes" id="UP001175261"/>
    </source>
</evidence>
<name>A0AA39L604_SARSR</name>